<dbReference type="Pfam" id="PF01895">
    <property type="entry name" value="PhoU"/>
    <property type="match status" value="2"/>
</dbReference>
<evidence type="ECO:0000313" key="10">
    <source>
        <dbReference type="Proteomes" id="UP000295453"/>
    </source>
</evidence>
<dbReference type="InterPro" id="IPR038078">
    <property type="entry name" value="PhoU-like_sf"/>
</dbReference>
<dbReference type="PIRSF" id="PIRSF003107">
    <property type="entry name" value="PhoU"/>
    <property type="match status" value="1"/>
</dbReference>
<evidence type="ECO:0000256" key="3">
    <source>
        <dbReference type="ARBA" id="ARBA00011738"/>
    </source>
</evidence>
<name>A0A4R1CIL9_9ACTN</name>
<evidence type="ECO:0000256" key="4">
    <source>
        <dbReference type="ARBA" id="ARBA00022448"/>
    </source>
</evidence>
<dbReference type="GO" id="GO:0005737">
    <property type="term" value="C:cytoplasm"/>
    <property type="evidence" value="ECO:0007669"/>
    <property type="project" value="UniProtKB-SubCell"/>
</dbReference>
<evidence type="ECO:0000256" key="1">
    <source>
        <dbReference type="ARBA" id="ARBA00004496"/>
    </source>
</evidence>
<dbReference type="NCBIfam" id="TIGR02135">
    <property type="entry name" value="phoU_full"/>
    <property type="match status" value="1"/>
</dbReference>
<comment type="function">
    <text evidence="7">Plays a role in the regulation of phosphate uptake.</text>
</comment>
<dbReference type="FunFam" id="1.20.58.220:FF:000004">
    <property type="entry name" value="Phosphate-specific transport system accessory protein PhoU"/>
    <property type="match status" value="1"/>
</dbReference>
<comment type="caution">
    <text evidence="9">The sequence shown here is derived from an EMBL/GenBank/DDBJ whole genome shotgun (WGS) entry which is preliminary data.</text>
</comment>
<evidence type="ECO:0000256" key="5">
    <source>
        <dbReference type="ARBA" id="ARBA00022490"/>
    </source>
</evidence>
<protein>
    <recommendedName>
        <fullName evidence="7">Phosphate-specific transport system accessory protein PhoU</fullName>
    </recommendedName>
</protein>
<reference evidence="9 10" key="1">
    <citation type="submission" date="2019-03" db="EMBL/GenBank/DDBJ databases">
        <authorList>
            <person name="Kim M.K.M."/>
        </authorList>
    </citation>
    <scope>NUCLEOTIDE SEQUENCE [LARGE SCALE GENOMIC DNA]</scope>
    <source>
        <strain evidence="9 10">18JY15-6</strain>
    </source>
</reference>
<keyword evidence="10" id="KW-1185">Reference proteome</keyword>
<dbReference type="PANTHER" id="PTHR42930:SF3">
    <property type="entry name" value="PHOSPHATE-SPECIFIC TRANSPORT SYSTEM ACCESSORY PROTEIN PHOU"/>
    <property type="match status" value="1"/>
</dbReference>
<dbReference type="Proteomes" id="UP000295453">
    <property type="component" value="Unassembled WGS sequence"/>
</dbReference>
<gene>
    <name evidence="9" type="primary">phoU</name>
    <name evidence="9" type="ORF">EPD65_05065</name>
</gene>
<dbReference type="AlphaFoldDB" id="A0A4R1CIL9"/>
<dbReference type="PANTHER" id="PTHR42930">
    <property type="entry name" value="PHOSPHATE-SPECIFIC TRANSPORT SYSTEM ACCESSORY PROTEIN PHOU"/>
    <property type="match status" value="1"/>
</dbReference>
<keyword evidence="4 7" id="KW-0813">Transport</keyword>
<proteinExistence type="inferred from homology"/>
<comment type="similarity">
    <text evidence="2 7">Belongs to the PhoU family.</text>
</comment>
<dbReference type="Gene3D" id="1.20.58.220">
    <property type="entry name" value="Phosphate transport system protein phou homolog 2, domain 2"/>
    <property type="match status" value="1"/>
</dbReference>
<comment type="subcellular location">
    <subcellularLocation>
        <location evidence="1 7">Cytoplasm</location>
    </subcellularLocation>
</comment>
<evidence type="ECO:0000313" key="9">
    <source>
        <dbReference type="EMBL" id="TCJ30255.1"/>
    </source>
</evidence>
<dbReference type="EMBL" id="SJZJ01000005">
    <property type="protein sequence ID" value="TCJ30255.1"/>
    <property type="molecule type" value="Genomic_DNA"/>
</dbReference>
<accession>A0A4R1CIL9</accession>
<evidence type="ECO:0000256" key="6">
    <source>
        <dbReference type="ARBA" id="ARBA00022592"/>
    </source>
</evidence>
<dbReference type="GO" id="GO:0006817">
    <property type="term" value="P:phosphate ion transport"/>
    <property type="evidence" value="ECO:0007669"/>
    <property type="project" value="UniProtKB-KW"/>
</dbReference>
<keyword evidence="6 7" id="KW-0592">Phosphate transport</keyword>
<dbReference type="RefSeq" id="WP_131582078.1">
    <property type="nucleotide sequence ID" value="NZ_SJZJ01000005.1"/>
</dbReference>
<dbReference type="InterPro" id="IPR028366">
    <property type="entry name" value="PhoU"/>
</dbReference>
<sequence>MRHHFSEQLDLVFDELAELCITVQIAVRQATEALLAGDGAAAERVISGDLDVDERRDRIEVRCFRILSLQQPVAGDLRTVVAALRMGSEVERSGDLAVHVAKVARLRMPRTAVPDELIPVVTRMSEIAVDMMGRTASIVAERDIAGLVELRALDDEMDDLRADLLQKIVGPGWTHGVEPAVDLALLSRYYERIGDHAVSVAKRVDYVITGERP</sequence>
<dbReference type="OrthoDB" id="9814256at2"/>
<dbReference type="SUPFAM" id="SSF109755">
    <property type="entry name" value="PhoU-like"/>
    <property type="match status" value="1"/>
</dbReference>
<keyword evidence="5 7" id="KW-0963">Cytoplasm</keyword>
<dbReference type="InterPro" id="IPR026022">
    <property type="entry name" value="PhoU_dom"/>
</dbReference>
<dbReference type="GO" id="GO:0045936">
    <property type="term" value="P:negative regulation of phosphate metabolic process"/>
    <property type="evidence" value="ECO:0007669"/>
    <property type="project" value="InterPro"/>
</dbReference>
<dbReference type="GO" id="GO:0030643">
    <property type="term" value="P:intracellular phosphate ion homeostasis"/>
    <property type="evidence" value="ECO:0007669"/>
    <property type="project" value="InterPro"/>
</dbReference>
<feature type="domain" description="PhoU" evidence="8">
    <location>
        <begin position="121"/>
        <end position="204"/>
    </location>
</feature>
<organism evidence="9 10">
    <name type="scientific">Nocardioides jejuensis</name>
    <dbReference type="NCBI Taxonomy" id="2502782"/>
    <lineage>
        <taxon>Bacteria</taxon>
        <taxon>Bacillati</taxon>
        <taxon>Actinomycetota</taxon>
        <taxon>Actinomycetes</taxon>
        <taxon>Propionibacteriales</taxon>
        <taxon>Nocardioidaceae</taxon>
        <taxon>Nocardioides</taxon>
    </lineage>
</organism>
<comment type="subunit">
    <text evidence="3 7">Homodimer.</text>
</comment>
<evidence type="ECO:0000259" key="8">
    <source>
        <dbReference type="Pfam" id="PF01895"/>
    </source>
</evidence>
<evidence type="ECO:0000256" key="7">
    <source>
        <dbReference type="PIRNR" id="PIRNR003107"/>
    </source>
</evidence>
<evidence type="ECO:0000256" key="2">
    <source>
        <dbReference type="ARBA" id="ARBA00008107"/>
    </source>
</evidence>
<feature type="domain" description="PhoU" evidence="8">
    <location>
        <begin position="18"/>
        <end position="103"/>
    </location>
</feature>